<dbReference type="GO" id="GO:0016413">
    <property type="term" value="F:O-acetyltransferase activity"/>
    <property type="evidence" value="ECO:0007669"/>
    <property type="project" value="TreeGrafter"/>
</dbReference>
<dbReference type="GO" id="GO:0009246">
    <property type="term" value="P:enterobacterial common antigen biosynthetic process"/>
    <property type="evidence" value="ECO:0007669"/>
    <property type="project" value="TreeGrafter"/>
</dbReference>
<proteinExistence type="inferred from homology"/>
<feature type="transmembrane region" description="Helical" evidence="7">
    <location>
        <begin position="7"/>
        <end position="25"/>
    </location>
</feature>
<keyword evidence="9" id="KW-0012">Acyltransferase</keyword>
<evidence type="ECO:0000256" key="2">
    <source>
        <dbReference type="ARBA" id="ARBA00007400"/>
    </source>
</evidence>
<evidence type="ECO:0000256" key="5">
    <source>
        <dbReference type="ARBA" id="ARBA00022989"/>
    </source>
</evidence>
<sequence length="340" mass="39062">MGTKRNSFINVLKGIISFMVVLGHRGLPGDFGVIADAMGRFAVPIFLMISGYFIWNVDKEIVKKKSKIQMLKILKLMIWANLIYIIWGLISTELYGYNVKLWFIDIFSLVNILKFLVLNVSKAGIHLWFIGALFYCYAILYYINKKDMYKVLYCSIPILLVLNLIISEVVPSQGILLPISLTRNFLLFGLPYFALGNFIHKYQVKILNLFSNKICIIAIVSSCLLSCFERLFIARSDMYVGSIITAFSLFVLAVKNPDFGSNSIIERIGIYYSLPVYIFHMIPLNIVSIIGEYNDIVQNKLFIWIAPFLIWCVTMFGIWSFYQMKRFIIKNPSKIEGEGT</sequence>
<keyword evidence="9" id="KW-0808">Transferase</keyword>
<dbReference type="Proteomes" id="UP000255036">
    <property type="component" value="Unassembled WGS sequence"/>
</dbReference>
<feature type="transmembrane region" description="Helical" evidence="7">
    <location>
        <begin position="151"/>
        <end position="169"/>
    </location>
</feature>
<feature type="domain" description="Acyltransferase 3" evidence="8">
    <location>
        <begin position="7"/>
        <end position="314"/>
    </location>
</feature>
<dbReference type="EMBL" id="QRCT01000010">
    <property type="protein sequence ID" value="RDU24778.1"/>
    <property type="molecule type" value="Genomic_DNA"/>
</dbReference>
<dbReference type="PANTHER" id="PTHR40074:SF2">
    <property type="entry name" value="O-ACETYLTRANSFERASE WECH"/>
    <property type="match status" value="1"/>
</dbReference>
<keyword evidence="6 7" id="KW-0472">Membrane</keyword>
<dbReference type="RefSeq" id="WP_115480525.1">
    <property type="nucleotide sequence ID" value="NZ_QRCT01000010.1"/>
</dbReference>
<evidence type="ECO:0000256" key="6">
    <source>
        <dbReference type="ARBA" id="ARBA00023136"/>
    </source>
</evidence>
<organism evidence="9 10">
    <name type="scientific">Anaerosacchariphilus polymeriproducens</name>
    <dbReference type="NCBI Taxonomy" id="1812858"/>
    <lineage>
        <taxon>Bacteria</taxon>
        <taxon>Bacillati</taxon>
        <taxon>Bacillota</taxon>
        <taxon>Clostridia</taxon>
        <taxon>Lachnospirales</taxon>
        <taxon>Lachnospiraceae</taxon>
        <taxon>Anaerosacchariphilus</taxon>
    </lineage>
</organism>
<reference evidence="9 10" key="1">
    <citation type="submission" date="2018-07" db="EMBL/GenBank/DDBJ databases">
        <title>Anaerosacharophilus polymeroproducens gen. nov. sp. nov., an anaerobic bacterium isolated from salt field.</title>
        <authorList>
            <person name="Kim W."/>
            <person name="Yang S.-H."/>
            <person name="Oh J."/>
            <person name="Lee J.-H."/>
            <person name="Kwon K.K."/>
        </authorList>
    </citation>
    <scope>NUCLEOTIDE SEQUENCE [LARGE SCALE GENOMIC DNA]</scope>
    <source>
        <strain evidence="9 10">MCWD5</strain>
    </source>
</reference>
<feature type="transmembrane region" description="Helical" evidence="7">
    <location>
        <begin position="37"/>
        <end position="55"/>
    </location>
</feature>
<dbReference type="InterPro" id="IPR002656">
    <property type="entry name" value="Acyl_transf_3_dom"/>
</dbReference>
<dbReference type="GO" id="GO:0005886">
    <property type="term" value="C:plasma membrane"/>
    <property type="evidence" value="ECO:0007669"/>
    <property type="project" value="UniProtKB-SubCell"/>
</dbReference>
<feature type="transmembrane region" description="Helical" evidence="7">
    <location>
        <begin position="175"/>
        <end position="194"/>
    </location>
</feature>
<dbReference type="AlphaFoldDB" id="A0A371AYV5"/>
<feature type="transmembrane region" description="Helical" evidence="7">
    <location>
        <begin position="239"/>
        <end position="257"/>
    </location>
</feature>
<feature type="transmembrane region" description="Helical" evidence="7">
    <location>
        <begin position="214"/>
        <end position="233"/>
    </location>
</feature>
<feature type="transmembrane region" description="Helical" evidence="7">
    <location>
        <begin position="76"/>
        <end position="97"/>
    </location>
</feature>
<name>A0A371AYV5_9FIRM</name>
<evidence type="ECO:0000256" key="4">
    <source>
        <dbReference type="ARBA" id="ARBA00022692"/>
    </source>
</evidence>
<evidence type="ECO:0000256" key="7">
    <source>
        <dbReference type="SAM" id="Phobius"/>
    </source>
</evidence>
<evidence type="ECO:0000256" key="1">
    <source>
        <dbReference type="ARBA" id="ARBA00004651"/>
    </source>
</evidence>
<keyword evidence="3" id="KW-1003">Cell membrane</keyword>
<evidence type="ECO:0000313" key="10">
    <source>
        <dbReference type="Proteomes" id="UP000255036"/>
    </source>
</evidence>
<comment type="similarity">
    <text evidence="2">Belongs to the acyltransferase 3 family.</text>
</comment>
<evidence type="ECO:0000256" key="3">
    <source>
        <dbReference type="ARBA" id="ARBA00022475"/>
    </source>
</evidence>
<evidence type="ECO:0000313" key="9">
    <source>
        <dbReference type="EMBL" id="RDU24778.1"/>
    </source>
</evidence>
<comment type="caution">
    <text evidence="9">The sequence shown here is derived from an EMBL/GenBank/DDBJ whole genome shotgun (WGS) entry which is preliminary data.</text>
</comment>
<keyword evidence="10" id="KW-1185">Reference proteome</keyword>
<gene>
    <name evidence="9" type="ORF">DWV06_02040</name>
</gene>
<accession>A0A371AYV5</accession>
<dbReference type="OrthoDB" id="9810469at2"/>
<comment type="subcellular location">
    <subcellularLocation>
        <location evidence="1">Cell membrane</location>
        <topology evidence="1">Multi-pass membrane protein</topology>
    </subcellularLocation>
</comment>
<dbReference type="Pfam" id="PF01757">
    <property type="entry name" value="Acyl_transf_3"/>
    <property type="match status" value="1"/>
</dbReference>
<dbReference type="PANTHER" id="PTHR40074">
    <property type="entry name" value="O-ACETYLTRANSFERASE WECH"/>
    <property type="match status" value="1"/>
</dbReference>
<protein>
    <submittedName>
        <fullName evidence="9">Acyltransferase</fullName>
    </submittedName>
</protein>
<evidence type="ECO:0000259" key="8">
    <source>
        <dbReference type="Pfam" id="PF01757"/>
    </source>
</evidence>
<keyword evidence="5 7" id="KW-1133">Transmembrane helix</keyword>
<feature type="transmembrane region" description="Helical" evidence="7">
    <location>
        <begin position="125"/>
        <end position="144"/>
    </location>
</feature>
<keyword evidence="4 7" id="KW-0812">Transmembrane</keyword>
<feature type="transmembrane region" description="Helical" evidence="7">
    <location>
        <begin position="269"/>
        <end position="290"/>
    </location>
</feature>
<feature type="transmembrane region" description="Helical" evidence="7">
    <location>
        <begin position="302"/>
        <end position="322"/>
    </location>
</feature>